<evidence type="ECO:0000256" key="2">
    <source>
        <dbReference type="ARBA" id="ARBA00022737"/>
    </source>
</evidence>
<dbReference type="Pfam" id="PF00630">
    <property type="entry name" value="Filamin"/>
    <property type="match status" value="3"/>
</dbReference>
<feature type="region of interest" description="Disordered" evidence="4">
    <location>
        <begin position="141"/>
        <end position="166"/>
    </location>
</feature>
<accession>A0ABY7G188</accession>
<evidence type="ECO:0000256" key="3">
    <source>
        <dbReference type="PROSITE-ProRule" id="PRU00087"/>
    </source>
</evidence>
<feature type="region of interest" description="Disordered" evidence="4">
    <location>
        <begin position="470"/>
        <end position="492"/>
    </location>
</feature>
<dbReference type="SUPFAM" id="SSF81296">
    <property type="entry name" value="E set domains"/>
    <property type="match status" value="4"/>
</dbReference>
<reference evidence="5" key="1">
    <citation type="submission" date="2022-11" db="EMBL/GenBank/DDBJ databases">
        <title>Centuries of genome instability and evolution in soft-shell clam transmissible cancer (bioRxiv).</title>
        <authorList>
            <person name="Hart S.F.M."/>
            <person name="Yonemitsu M.A."/>
            <person name="Giersch R.M."/>
            <person name="Beal B.F."/>
            <person name="Arriagada G."/>
            <person name="Davis B.W."/>
            <person name="Ostrander E.A."/>
            <person name="Goff S.P."/>
            <person name="Metzger M.J."/>
        </authorList>
    </citation>
    <scope>NUCLEOTIDE SEQUENCE</scope>
    <source>
        <strain evidence="5">MELC-2E11</strain>
        <tissue evidence="5">Siphon/mantle</tissue>
    </source>
</reference>
<name>A0ABY7G188_MYAAR</name>
<protein>
    <submittedName>
        <fullName evidence="5">FLNC-like protein</fullName>
    </submittedName>
</protein>
<dbReference type="PANTHER" id="PTHR38537">
    <property type="entry name" value="JITTERBUG, ISOFORM N"/>
    <property type="match status" value="1"/>
</dbReference>
<feature type="region of interest" description="Disordered" evidence="4">
    <location>
        <begin position="547"/>
        <end position="567"/>
    </location>
</feature>
<feature type="region of interest" description="Disordered" evidence="4">
    <location>
        <begin position="195"/>
        <end position="214"/>
    </location>
</feature>
<feature type="repeat" description="Filamin" evidence="3">
    <location>
        <begin position="1040"/>
        <end position="1136"/>
    </location>
</feature>
<dbReference type="Gene3D" id="2.60.40.10">
    <property type="entry name" value="Immunoglobulins"/>
    <property type="match status" value="3"/>
</dbReference>
<keyword evidence="6" id="KW-1185">Reference proteome</keyword>
<feature type="compositionally biased region" description="Basic and acidic residues" evidence="4">
    <location>
        <begin position="416"/>
        <end position="426"/>
    </location>
</feature>
<evidence type="ECO:0000256" key="4">
    <source>
        <dbReference type="SAM" id="MobiDB-lite"/>
    </source>
</evidence>
<dbReference type="InterPro" id="IPR013783">
    <property type="entry name" value="Ig-like_fold"/>
</dbReference>
<dbReference type="Proteomes" id="UP001164746">
    <property type="component" value="Chromosome 15"/>
</dbReference>
<feature type="repeat" description="Filamin" evidence="3">
    <location>
        <begin position="852"/>
        <end position="945"/>
    </location>
</feature>
<gene>
    <name evidence="5" type="ORF">MAR_013917</name>
</gene>
<feature type="compositionally biased region" description="Basic and acidic residues" evidence="4">
    <location>
        <begin position="555"/>
        <end position="567"/>
    </location>
</feature>
<proteinExistence type="inferred from homology"/>
<feature type="region of interest" description="Disordered" evidence="4">
    <location>
        <begin position="630"/>
        <end position="650"/>
    </location>
</feature>
<evidence type="ECO:0000313" key="6">
    <source>
        <dbReference type="Proteomes" id="UP001164746"/>
    </source>
</evidence>
<organism evidence="5 6">
    <name type="scientific">Mya arenaria</name>
    <name type="common">Soft-shell clam</name>
    <dbReference type="NCBI Taxonomy" id="6604"/>
    <lineage>
        <taxon>Eukaryota</taxon>
        <taxon>Metazoa</taxon>
        <taxon>Spiralia</taxon>
        <taxon>Lophotrochozoa</taxon>
        <taxon>Mollusca</taxon>
        <taxon>Bivalvia</taxon>
        <taxon>Autobranchia</taxon>
        <taxon>Heteroconchia</taxon>
        <taxon>Euheterodonta</taxon>
        <taxon>Imparidentia</taxon>
        <taxon>Neoheterodontei</taxon>
        <taxon>Myida</taxon>
        <taxon>Myoidea</taxon>
        <taxon>Myidae</taxon>
        <taxon>Mya</taxon>
    </lineage>
</organism>
<keyword evidence="2" id="KW-0677">Repeat</keyword>
<feature type="region of interest" description="Disordered" evidence="4">
    <location>
        <begin position="331"/>
        <end position="357"/>
    </location>
</feature>
<dbReference type="InterPro" id="IPR017868">
    <property type="entry name" value="Filamin/ABP280_repeat-like"/>
</dbReference>
<feature type="region of interest" description="Disordered" evidence="4">
    <location>
        <begin position="413"/>
        <end position="436"/>
    </location>
</feature>
<dbReference type="InterPro" id="IPR001298">
    <property type="entry name" value="Filamin/ABP280_rpt"/>
</dbReference>
<dbReference type="InterPro" id="IPR044801">
    <property type="entry name" value="Filamin"/>
</dbReference>
<evidence type="ECO:0000313" key="5">
    <source>
        <dbReference type="EMBL" id="WAR28213.1"/>
    </source>
</evidence>
<dbReference type="PROSITE" id="PS50194">
    <property type="entry name" value="FILAMIN_REPEAT"/>
    <property type="match status" value="3"/>
</dbReference>
<dbReference type="PANTHER" id="PTHR38537:SF16">
    <property type="entry name" value="CALPONIN-HOMOLOGY (CH) DOMAIN-CONTAINING PROTEIN"/>
    <property type="match status" value="1"/>
</dbReference>
<dbReference type="InterPro" id="IPR014756">
    <property type="entry name" value="Ig_E-set"/>
</dbReference>
<feature type="compositionally biased region" description="Polar residues" evidence="4">
    <location>
        <begin position="337"/>
        <end position="347"/>
    </location>
</feature>
<sequence>MSSVTQIKLNIKPSVERGGIEKLLGNSVGGSGRKSVKPDLKVKDKSAEIGVKVAKISADGVSKCTANGKSGNKHGEKDLKAVKSVKSEAYQTLKDNGDVEVRSAAKYERPSVEVANEEKKAETRINYSKVAATDRFKSSTSLGVRAASVDSKPTKVGNPCVNSISPNVKRNEYQATTKENLNIVSSKVNKEVQPSLEGVKSVQSESAHSKEEKKTFVSRRDILMKNDHGGSDAFEKRELHADLGNESSRKIDVIKVECNRPNNDRKNMLNVEKVTLANMVENKEKKVTNLEREKMLLHQGIKDFKFGQRKAQKVEETKEVMDLEKNLDLGDEVPSVGASTNDVSGSKNDVGGQKFEPGNMMDELQKYLLKRFGQMVPVNLQTEEKRAVNVEKAFDKDVDDVTDLLDSAIASGEGNNETKEVKDIPEPPKLPSNPKNLIQQPIFFKTSIKKDPGSKLHDQLIKELGQVMRKKEGKGIDDDKKDDNDETVNDKGVKFPKRRVSATGNKILANKALLASLESQLQRTLHKNKIFQKQLLKVVDLQTVEVADDEEDETKNEHQTESASHSEDIIHKPAAKLILDTGKIHRTDSKRANTNHNISASTNSSPAIKINSSKSGAFSPVIKTTVHKKTSIPDKTSVHNKTASVHNKERDQDNQEVYVYAFQHPSGRTEGIVCSVERRESTRDSLGRPRKYLTCINIVGEKDAIEEGCPYTQVIADGGMPTASGSGLFFAEEDKPASFNVDVGRRKGDLRVAVSGSPYHPKVVDVRKVRIIGGWQHFMDSNERVNLVVGERKQLPFEIAEAGPGVLRAEVKGPSRSIDASVDNHTMGSHYIYLFWSDLPLVNSPFLGYAIQQVPDASKLILTGRGLKEATVREEAEFIIDGSQAGKGSPDVVLSGVRTEVNVKVSPLGNGKFRCTYIPTVPGAYLLHITWNGRQLRGSPYKVNVIGAFYPNRVVVTGEGLRSGTLGLRSDVLIDTRKAGPGELTAYCMGPHQAAFCELGDNKDGTFNLGIKSQESGRHVLEVKYGGEHVQGSPFVFKVTSKPDASKVRVHGPGVEHGILATFQTRFIVETRGAGAGQLTVRIRGPKGAFQVEMYRDSQRDRTILCRFDPTECGLYIISVKWSGVDVPGSPFHVHILDTQEELEQYLSGSTMHYIQDVHGIESIQCTI</sequence>
<dbReference type="SMART" id="SM00557">
    <property type="entry name" value="IG_FLMN"/>
    <property type="match status" value="3"/>
</dbReference>
<evidence type="ECO:0000256" key="1">
    <source>
        <dbReference type="ARBA" id="ARBA00009238"/>
    </source>
</evidence>
<feature type="repeat" description="Filamin" evidence="3">
    <location>
        <begin position="946"/>
        <end position="1039"/>
    </location>
</feature>
<dbReference type="EMBL" id="CP111026">
    <property type="protein sequence ID" value="WAR28213.1"/>
    <property type="molecule type" value="Genomic_DNA"/>
</dbReference>
<comment type="similarity">
    <text evidence="1">Belongs to the filamin family.</text>
</comment>